<dbReference type="InterPro" id="IPR036188">
    <property type="entry name" value="FAD/NAD-bd_sf"/>
</dbReference>
<dbReference type="PANTHER" id="PTHR39757">
    <property type="match status" value="1"/>
</dbReference>
<organism evidence="1 2">
    <name type="scientific">Hwangdonia seohaensis</name>
    <dbReference type="NCBI Taxonomy" id="1240727"/>
    <lineage>
        <taxon>Bacteria</taxon>
        <taxon>Pseudomonadati</taxon>
        <taxon>Bacteroidota</taxon>
        <taxon>Flavobacteriia</taxon>
        <taxon>Flavobacteriales</taxon>
        <taxon>Flavobacteriaceae</taxon>
        <taxon>Hwangdonia</taxon>
    </lineage>
</organism>
<dbReference type="RefSeq" id="WP_311940367.1">
    <property type="nucleotide sequence ID" value="NZ_JAVSCK010000003.1"/>
</dbReference>
<dbReference type="Proteomes" id="UP001597163">
    <property type="component" value="Unassembled WGS sequence"/>
</dbReference>
<proteinExistence type="predicted"/>
<keyword evidence="2" id="KW-1185">Reference proteome</keyword>
<dbReference type="PANTHER" id="PTHR39757:SF5">
    <property type="entry name" value="OS02G0190600 PROTEIN"/>
    <property type="match status" value="1"/>
</dbReference>
<dbReference type="SUPFAM" id="SSF51905">
    <property type="entry name" value="FAD/NAD(P)-binding domain"/>
    <property type="match status" value="1"/>
</dbReference>
<name>A0ABW3RDM7_9FLAO</name>
<evidence type="ECO:0000313" key="1">
    <source>
        <dbReference type="EMBL" id="MFD1163179.1"/>
    </source>
</evidence>
<evidence type="ECO:0000313" key="2">
    <source>
        <dbReference type="Proteomes" id="UP001597163"/>
    </source>
</evidence>
<accession>A0ABW3RDM7</accession>
<dbReference type="EMBL" id="JBHTLJ010000003">
    <property type="protein sequence ID" value="MFD1163179.1"/>
    <property type="molecule type" value="Genomic_DNA"/>
</dbReference>
<gene>
    <name evidence="1" type="ORF">ACFQ2E_12160</name>
</gene>
<sequence>MFDKSHFDYIIIGNGLAGFQLALKMASDAFFNDKEIALIDSSEKNVNDKTWSFWETEDSQWNNIIHKSWRKASVITSKKIIDLQLKPYVYKSIRSIDFYKEAKAKLKKNNNIHFIIDRVESVKEENGSVFVTTRQNTFTAVHLFDSRIPESFSVNPNHGISIIQHFKGWIINTDYKAFDDSKVIMMDYRLKDGNQTTFTYVLPFSKTEALVEFTYFTEQLVDEEIYDKFIKTYIKEYLKIDNYTIVETETGQIPMTSFPFEKHNTRRITKIGTGGGWVKGSTGYSFKHTEKKTAKIIENIKANKTLSNHLFKSKYKFYDKVFLKVLKDENHKGEWIFQQFYVENSVETLFKFLDEESSFFEDIKIMSSLFSLSFIKAFFRTL</sequence>
<protein>
    <submittedName>
        <fullName evidence="1">Lycopene cyclase family protein</fullName>
    </submittedName>
</protein>
<reference evidence="2" key="1">
    <citation type="journal article" date="2019" name="Int. J. Syst. Evol. Microbiol.">
        <title>The Global Catalogue of Microorganisms (GCM) 10K type strain sequencing project: providing services to taxonomists for standard genome sequencing and annotation.</title>
        <authorList>
            <consortium name="The Broad Institute Genomics Platform"/>
            <consortium name="The Broad Institute Genome Sequencing Center for Infectious Disease"/>
            <person name="Wu L."/>
            <person name="Ma J."/>
        </authorList>
    </citation>
    <scope>NUCLEOTIDE SEQUENCE [LARGE SCALE GENOMIC DNA]</scope>
    <source>
        <strain evidence="2">CCUG 63246</strain>
    </source>
</reference>
<comment type="caution">
    <text evidence="1">The sequence shown here is derived from an EMBL/GenBank/DDBJ whole genome shotgun (WGS) entry which is preliminary data.</text>
</comment>
<dbReference type="Pfam" id="PF05834">
    <property type="entry name" value="Lycopene_cycl"/>
    <property type="match status" value="1"/>
</dbReference>
<dbReference type="Gene3D" id="3.50.50.60">
    <property type="entry name" value="FAD/NAD(P)-binding domain"/>
    <property type="match status" value="1"/>
</dbReference>